<dbReference type="RefSeq" id="WP_196205859.1">
    <property type="nucleotide sequence ID" value="NZ_JADPUN010000342.1"/>
</dbReference>
<accession>A0ABS0H7D1</accession>
<gene>
    <name evidence="2" type="ORF">I0C86_36425</name>
</gene>
<sequence>MYQPMPTGGPDRVRVPDARRMRQGAWRVARAAVIVIVLLMFFSAGGIAMLVAGEAPALPFAVGGVVAQLSVVALVVGVLRVRVTLVGDTVARTALVAARRLFATVRVVLLVTVALLVGYAVVRLVTGDPWTLLTTGIVGSVLWLLALGLGRLRDGLVDSGTVPPASH</sequence>
<keyword evidence="3" id="KW-1185">Reference proteome</keyword>
<keyword evidence="1" id="KW-0472">Membrane</keyword>
<dbReference type="Proteomes" id="UP000638560">
    <property type="component" value="Unassembled WGS sequence"/>
</dbReference>
<keyword evidence="1" id="KW-1133">Transmembrane helix</keyword>
<dbReference type="EMBL" id="JADPUN010000342">
    <property type="protein sequence ID" value="MBF9134376.1"/>
    <property type="molecule type" value="Genomic_DNA"/>
</dbReference>
<protein>
    <submittedName>
        <fullName evidence="2">Uncharacterized protein</fullName>
    </submittedName>
</protein>
<keyword evidence="1" id="KW-0812">Transmembrane</keyword>
<evidence type="ECO:0000313" key="2">
    <source>
        <dbReference type="EMBL" id="MBF9134376.1"/>
    </source>
</evidence>
<feature type="transmembrane region" description="Helical" evidence="1">
    <location>
        <begin position="58"/>
        <end position="81"/>
    </location>
</feature>
<proteinExistence type="predicted"/>
<feature type="transmembrane region" description="Helical" evidence="1">
    <location>
        <begin position="28"/>
        <end position="52"/>
    </location>
</feature>
<evidence type="ECO:0000313" key="3">
    <source>
        <dbReference type="Proteomes" id="UP000638560"/>
    </source>
</evidence>
<feature type="transmembrane region" description="Helical" evidence="1">
    <location>
        <begin position="101"/>
        <end position="124"/>
    </location>
</feature>
<name>A0ABS0H7D1_9ACTN</name>
<reference evidence="2 3" key="1">
    <citation type="submission" date="2020-11" db="EMBL/GenBank/DDBJ databases">
        <title>A novel isolate from a Black sea contaminated sediment with potential to produce alkanes: Plantactinospora alkalitolerans sp. nov.</title>
        <authorList>
            <person name="Carro L."/>
            <person name="Veyisoglu A."/>
            <person name="Guven K."/>
            <person name="Schumann P."/>
            <person name="Klenk H.-P."/>
            <person name="Sahin N."/>
        </authorList>
    </citation>
    <scope>NUCLEOTIDE SEQUENCE [LARGE SCALE GENOMIC DNA]</scope>
    <source>
        <strain evidence="2 3">S1510</strain>
    </source>
</reference>
<organism evidence="2 3">
    <name type="scientific">Plantactinospora alkalitolerans</name>
    <dbReference type="NCBI Taxonomy" id="2789879"/>
    <lineage>
        <taxon>Bacteria</taxon>
        <taxon>Bacillati</taxon>
        <taxon>Actinomycetota</taxon>
        <taxon>Actinomycetes</taxon>
        <taxon>Micromonosporales</taxon>
        <taxon>Micromonosporaceae</taxon>
        <taxon>Plantactinospora</taxon>
    </lineage>
</organism>
<comment type="caution">
    <text evidence="2">The sequence shown here is derived from an EMBL/GenBank/DDBJ whole genome shotgun (WGS) entry which is preliminary data.</text>
</comment>
<feature type="transmembrane region" description="Helical" evidence="1">
    <location>
        <begin position="130"/>
        <end position="149"/>
    </location>
</feature>
<evidence type="ECO:0000256" key="1">
    <source>
        <dbReference type="SAM" id="Phobius"/>
    </source>
</evidence>